<dbReference type="SUPFAM" id="SSF48726">
    <property type="entry name" value="Immunoglobulin"/>
    <property type="match status" value="1"/>
</dbReference>
<accession>A0A182J554</accession>
<reference evidence="1" key="1">
    <citation type="submission" date="2022-08" db="UniProtKB">
        <authorList>
            <consortium name="EnsemblMetazoa"/>
        </authorList>
    </citation>
    <scope>IDENTIFICATION</scope>
    <source>
        <strain evidence="1">EBRO</strain>
    </source>
</reference>
<dbReference type="InterPro" id="IPR013783">
    <property type="entry name" value="Ig-like_fold"/>
</dbReference>
<evidence type="ECO:0000313" key="1">
    <source>
        <dbReference type="EnsemblMetazoa" id="AATE011562-PA.1"/>
    </source>
</evidence>
<sequence length="124" mass="13453">MSRNTGYTKYMSLKIRSVGPADFGSYRCVAKNSLGETDGLIKLDGRKANKKHDPMMVGDYGVEEWKENGPAIRHPPGAFHNGAASATTSMRDIRIASCCAGILFLLQQLLSILSQHRLAGDGGR</sequence>
<organism evidence="1">
    <name type="scientific">Anopheles atroparvus</name>
    <name type="common">European mosquito</name>
    <dbReference type="NCBI Taxonomy" id="41427"/>
    <lineage>
        <taxon>Eukaryota</taxon>
        <taxon>Metazoa</taxon>
        <taxon>Ecdysozoa</taxon>
        <taxon>Arthropoda</taxon>
        <taxon>Hexapoda</taxon>
        <taxon>Insecta</taxon>
        <taxon>Pterygota</taxon>
        <taxon>Neoptera</taxon>
        <taxon>Endopterygota</taxon>
        <taxon>Diptera</taxon>
        <taxon>Nematocera</taxon>
        <taxon>Culicoidea</taxon>
        <taxon>Culicidae</taxon>
        <taxon>Anophelinae</taxon>
        <taxon>Anopheles</taxon>
    </lineage>
</organism>
<dbReference type="Gene3D" id="2.60.40.10">
    <property type="entry name" value="Immunoglobulins"/>
    <property type="match status" value="1"/>
</dbReference>
<dbReference type="InterPro" id="IPR036179">
    <property type="entry name" value="Ig-like_dom_sf"/>
</dbReference>
<dbReference type="EnsemblMetazoa" id="AATE011562-RA">
    <property type="protein sequence ID" value="AATE011562-PA.1"/>
    <property type="gene ID" value="AATE011562"/>
</dbReference>
<dbReference type="VEuPathDB" id="VectorBase:AATE011562"/>
<proteinExistence type="predicted"/>
<dbReference type="AlphaFoldDB" id="A0A182J554"/>
<protein>
    <recommendedName>
        <fullName evidence="2">Immunoglobulin I-set domain-containing protein</fullName>
    </recommendedName>
</protein>
<name>A0A182J554_ANOAO</name>
<evidence type="ECO:0008006" key="2">
    <source>
        <dbReference type="Google" id="ProtNLM"/>
    </source>
</evidence>
<dbReference type="STRING" id="41427.A0A182J554"/>